<dbReference type="GO" id="GO:0006508">
    <property type="term" value="P:proteolysis"/>
    <property type="evidence" value="ECO:0007669"/>
    <property type="project" value="InterPro"/>
</dbReference>
<dbReference type="PhylomeDB" id="E9I601"/>
<dbReference type="Gene3D" id="2.40.70.10">
    <property type="entry name" value="Acid Proteases"/>
    <property type="match status" value="1"/>
</dbReference>
<evidence type="ECO:0008006" key="3">
    <source>
        <dbReference type="Google" id="ProtNLM"/>
    </source>
</evidence>
<protein>
    <recommendedName>
        <fullName evidence="3">Peptidase A2 domain-containing protein</fullName>
    </recommendedName>
</protein>
<dbReference type="InterPro" id="IPR021109">
    <property type="entry name" value="Peptidase_aspartic_dom_sf"/>
</dbReference>
<dbReference type="SUPFAM" id="SSF50630">
    <property type="entry name" value="Acid proteases"/>
    <property type="match status" value="1"/>
</dbReference>
<evidence type="ECO:0000313" key="2">
    <source>
        <dbReference type="Proteomes" id="UP000000305"/>
    </source>
</evidence>
<dbReference type="HOGENOM" id="CLU_1171682_0_0_1"/>
<dbReference type="Proteomes" id="UP000000305">
    <property type="component" value="Unassembled WGS sequence"/>
</dbReference>
<dbReference type="GO" id="GO:0004190">
    <property type="term" value="F:aspartic-type endopeptidase activity"/>
    <property type="evidence" value="ECO:0007669"/>
    <property type="project" value="InterPro"/>
</dbReference>
<organism evidence="1 2">
    <name type="scientific">Daphnia pulex</name>
    <name type="common">Water flea</name>
    <dbReference type="NCBI Taxonomy" id="6669"/>
    <lineage>
        <taxon>Eukaryota</taxon>
        <taxon>Metazoa</taxon>
        <taxon>Ecdysozoa</taxon>
        <taxon>Arthropoda</taxon>
        <taxon>Crustacea</taxon>
        <taxon>Branchiopoda</taxon>
        <taxon>Diplostraca</taxon>
        <taxon>Cladocera</taxon>
        <taxon>Anomopoda</taxon>
        <taxon>Daphniidae</taxon>
        <taxon>Daphnia</taxon>
    </lineage>
</organism>
<dbReference type="EMBL" id="GL736029">
    <property type="protein sequence ID" value="EFX60579.1"/>
    <property type="molecule type" value="Genomic_DNA"/>
</dbReference>
<dbReference type="OrthoDB" id="8057069at2759"/>
<dbReference type="Pfam" id="PF13975">
    <property type="entry name" value="gag-asp_proteas"/>
    <property type="match status" value="1"/>
</dbReference>
<dbReference type="InParanoid" id="E9I601"/>
<dbReference type="InterPro" id="IPR001969">
    <property type="entry name" value="Aspartic_peptidase_AS"/>
</dbReference>
<accession>E9I601</accession>
<dbReference type="KEGG" id="dpx:DAPPUDRAFT_342564"/>
<sequence length="237" mass="26526">MAYRKCKGNPNPKRTFEEHIQQIQKRTEIIAYGHTSTKTCMPPPCKVQYKPFTIEVTVGTKRVAALIDTGSTTSVISAEFEKQIPSSAKKEQTIDNLNLITACGDPMAKLKTVELKVKLHSVDDNLVTNNFHVVPNLAVSCILGMDFITNLEFRLNTASRPISYKNDGRQYHLIASISELQPCQVCAIIHQKLEEEIKKVIKKTEIRAEDLRKVLEGNKNIFATSDADFGKAIGVEH</sequence>
<proteinExistence type="predicted"/>
<evidence type="ECO:0000313" key="1">
    <source>
        <dbReference type="EMBL" id="EFX60579.1"/>
    </source>
</evidence>
<dbReference type="CDD" id="cd00303">
    <property type="entry name" value="retropepsin_like"/>
    <property type="match status" value="1"/>
</dbReference>
<gene>
    <name evidence="1" type="ORF">DAPPUDRAFT_342564</name>
</gene>
<name>E9I601_DAPPU</name>
<keyword evidence="2" id="KW-1185">Reference proteome</keyword>
<reference evidence="1 2" key="1">
    <citation type="journal article" date="2011" name="Science">
        <title>The ecoresponsive genome of Daphnia pulex.</title>
        <authorList>
            <person name="Colbourne J.K."/>
            <person name="Pfrender M.E."/>
            <person name="Gilbert D."/>
            <person name="Thomas W.K."/>
            <person name="Tucker A."/>
            <person name="Oakley T.H."/>
            <person name="Tokishita S."/>
            <person name="Aerts A."/>
            <person name="Arnold G.J."/>
            <person name="Basu M.K."/>
            <person name="Bauer D.J."/>
            <person name="Caceres C.E."/>
            <person name="Carmel L."/>
            <person name="Casola C."/>
            <person name="Choi J.H."/>
            <person name="Detter J.C."/>
            <person name="Dong Q."/>
            <person name="Dusheyko S."/>
            <person name="Eads B.D."/>
            <person name="Frohlich T."/>
            <person name="Geiler-Samerotte K.A."/>
            <person name="Gerlach D."/>
            <person name="Hatcher P."/>
            <person name="Jogdeo S."/>
            <person name="Krijgsveld J."/>
            <person name="Kriventseva E.V."/>
            <person name="Kultz D."/>
            <person name="Laforsch C."/>
            <person name="Lindquist E."/>
            <person name="Lopez J."/>
            <person name="Manak J.R."/>
            <person name="Muller J."/>
            <person name="Pangilinan J."/>
            <person name="Patwardhan R.P."/>
            <person name="Pitluck S."/>
            <person name="Pritham E.J."/>
            <person name="Rechtsteiner A."/>
            <person name="Rho M."/>
            <person name="Rogozin I.B."/>
            <person name="Sakarya O."/>
            <person name="Salamov A."/>
            <person name="Schaack S."/>
            <person name="Shapiro H."/>
            <person name="Shiga Y."/>
            <person name="Skalitzky C."/>
            <person name="Smith Z."/>
            <person name="Souvorov A."/>
            <person name="Sung W."/>
            <person name="Tang Z."/>
            <person name="Tsuchiya D."/>
            <person name="Tu H."/>
            <person name="Vos H."/>
            <person name="Wang M."/>
            <person name="Wolf Y.I."/>
            <person name="Yamagata H."/>
            <person name="Yamada T."/>
            <person name="Ye Y."/>
            <person name="Shaw J.R."/>
            <person name="Andrews J."/>
            <person name="Crease T.J."/>
            <person name="Tang H."/>
            <person name="Lucas S.M."/>
            <person name="Robertson H.M."/>
            <person name="Bork P."/>
            <person name="Koonin E.V."/>
            <person name="Zdobnov E.M."/>
            <person name="Grigoriev I.V."/>
            <person name="Lynch M."/>
            <person name="Boore J.L."/>
        </authorList>
    </citation>
    <scope>NUCLEOTIDE SEQUENCE [LARGE SCALE GENOMIC DNA]</scope>
</reference>
<dbReference type="AlphaFoldDB" id="E9I601"/>
<dbReference type="PROSITE" id="PS00141">
    <property type="entry name" value="ASP_PROTEASE"/>
    <property type="match status" value="1"/>
</dbReference>